<dbReference type="EMBL" id="CP000448">
    <property type="protein sequence ID" value="ABI68836.1"/>
    <property type="molecule type" value="Genomic_DNA"/>
</dbReference>
<comment type="subcellular location">
    <subcellularLocation>
        <location evidence="1">Encapsulin nanocompartment</location>
    </subcellularLocation>
</comment>
<dbReference type="AlphaFoldDB" id="Q0AWR8"/>
<protein>
    <recommendedName>
        <fullName evidence="5">Rubrerythrin family protein</fullName>
    </recommendedName>
</protein>
<name>Q0AWR8_SYNWW</name>
<dbReference type="GO" id="GO:0140737">
    <property type="term" value="C:encapsulin nanocompartment"/>
    <property type="evidence" value="ECO:0007669"/>
    <property type="project" value="UniProtKB-SubCell"/>
</dbReference>
<dbReference type="InterPro" id="IPR009078">
    <property type="entry name" value="Ferritin-like_SF"/>
</dbReference>
<keyword evidence="2" id="KW-1284">Encapsulin nanocompartment</keyword>
<sequence length="107" mass="12197">MKDVALLGDPFVANLPRPLSNEELIQALRVDITGELEAIIGYEAHIMATTDERVKKVLTHIANEERRHVGQLQQLLFVLNPGEQQYFDQGLQAIQQQQSQNFQMPMQ</sequence>
<keyword evidence="4" id="KW-1185">Reference proteome</keyword>
<dbReference type="Gene3D" id="6.10.140.1960">
    <property type="match status" value="1"/>
</dbReference>
<dbReference type="PANTHER" id="PTHR37165">
    <property type="entry name" value="PEPTIDASE U56 FAMILY"/>
    <property type="match status" value="1"/>
</dbReference>
<dbReference type="Pfam" id="PF03232">
    <property type="entry name" value="COQ7"/>
    <property type="match status" value="1"/>
</dbReference>
<proteinExistence type="predicted"/>
<dbReference type="STRING" id="335541.Swol_1533"/>
<dbReference type="Proteomes" id="UP000001968">
    <property type="component" value="Chromosome"/>
</dbReference>
<dbReference type="PANTHER" id="PTHR37165:SF1">
    <property type="entry name" value="TYPE 1 ENCAPSULIN SHELL PROTEIN"/>
    <property type="match status" value="1"/>
</dbReference>
<dbReference type="KEGG" id="swo:Swol_1533"/>
<evidence type="ECO:0008006" key="5">
    <source>
        <dbReference type="Google" id="ProtNLM"/>
    </source>
</evidence>
<reference evidence="4" key="1">
    <citation type="journal article" date="2010" name="Environ. Microbiol.">
        <title>The genome of Syntrophomonas wolfei: new insights into syntrophic metabolism and biohydrogen production.</title>
        <authorList>
            <person name="Sieber J.R."/>
            <person name="Sims D.R."/>
            <person name="Han C."/>
            <person name="Kim E."/>
            <person name="Lykidis A."/>
            <person name="Lapidus A.L."/>
            <person name="McDonnald E."/>
            <person name="Rohlin L."/>
            <person name="Culley D.E."/>
            <person name="Gunsalus R."/>
            <person name="McInerney M.J."/>
        </authorList>
    </citation>
    <scope>NUCLEOTIDE SEQUENCE [LARGE SCALE GENOMIC DNA]</scope>
    <source>
        <strain evidence="4">DSM 2245B / Goettingen</strain>
    </source>
</reference>
<organism evidence="3 4">
    <name type="scientific">Syntrophomonas wolfei subsp. wolfei (strain DSM 2245B / Goettingen)</name>
    <dbReference type="NCBI Taxonomy" id="335541"/>
    <lineage>
        <taxon>Bacteria</taxon>
        <taxon>Bacillati</taxon>
        <taxon>Bacillota</taxon>
        <taxon>Clostridia</taxon>
        <taxon>Eubacteriales</taxon>
        <taxon>Syntrophomonadaceae</taxon>
        <taxon>Syntrophomonas</taxon>
    </lineage>
</organism>
<evidence type="ECO:0000313" key="3">
    <source>
        <dbReference type="EMBL" id="ABI68836.1"/>
    </source>
</evidence>
<evidence type="ECO:0000313" key="4">
    <source>
        <dbReference type="Proteomes" id="UP000001968"/>
    </source>
</evidence>
<dbReference type="HOGENOM" id="CLU_141525_0_0_9"/>
<dbReference type="SUPFAM" id="SSF47240">
    <property type="entry name" value="Ferritin-like"/>
    <property type="match status" value="1"/>
</dbReference>
<gene>
    <name evidence="3" type="ordered locus">Swol_1533</name>
</gene>
<evidence type="ECO:0000256" key="2">
    <source>
        <dbReference type="ARBA" id="ARBA00033787"/>
    </source>
</evidence>
<dbReference type="InterPro" id="IPR051429">
    <property type="entry name" value="Encapsulin_nc"/>
</dbReference>
<accession>Q0AWR8</accession>
<dbReference type="eggNOG" id="COG1633">
    <property type="taxonomic scope" value="Bacteria"/>
</dbReference>
<evidence type="ECO:0000256" key="1">
    <source>
        <dbReference type="ARBA" id="ARBA00033738"/>
    </source>
</evidence>